<dbReference type="HOGENOM" id="CLU_675459_0_0_2"/>
<dbReference type="InterPro" id="IPR055394">
    <property type="entry name" value="Zn_ribbon_TiaS"/>
</dbReference>
<comment type="function">
    <text evidence="6">ATP-dependent agmatine transferase that catalyzes the formation of 2-agmatinylcytidine (agm2C) at the wobble position (C34) of tRNA(Ile2), converting the codon specificity from AUG to AUA.</text>
</comment>
<organism evidence="10 11">
    <name type="scientific">Methanosalsum zhilinae (strain DSM 4017 / NBRC 107636 / OCM 62 / WeN5)</name>
    <name type="common">Methanohalophilus zhilinae</name>
    <dbReference type="NCBI Taxonomy" id="679901"/>
    <lineage>
        <taxon>Archaea</taxon>
        <taxon>Methanobacteriati</taxon>
        <taxon>Methanobacteriota</taxon>
        <taxon>Stenosarchaea group</taxon>
        <taxon>Methanomicrobia</taxon>
        <taxon>Methanosarcinales</taxon>
        <taxon>Methanosarcinaceae</taxon>
        <taxon>Methanosalsum</taxon>
    </lineage>
</organism>
<evidence type="ECO:0000259" key="9">
    <source>
        <dbReference type="Pfam" id="PF23783"/>
    </source>
</evidence>
<dbReference type="GO" id="GO:0016879">
    <property type="term" value="F:ligase activity, forming carbon-nitrogen bonds"/>
    <property type="evidence" value="ECO:0007669"/>
    <property type="project" value="UniProtKB-UniRule"/>
</dbReference>
<dbReference type="EMBL" id="CP002101">
    <property type="protein sequence ID" value="AEH59939.1"/>
    <property type="molecule type" value="Genomic_DNA"/>
</dbReference>
<dbReference type="Pfam" id="PF08489">
    <property type="entry name" value="TiaS_FLD"/>
    <property type="match status" value="1"/>
</dbReference>
<dbReference type="Proteomes" id="UP000006622">
    <property type="component" value="Chromosome"/>
</dbReference>
<dbReference type="PANTHER" id="PTHR40705:SF1">
    <property type="entry name" value="TRNA(ILE2) 2-AGMATINYLCYTIDINE SYNTHETASE TIAS"/>
    <property type="match status" value="1"/>
</dbReference>
<dbReference type="AlphaFoldDB" id="F7XMS2"/>
<sequence length="427" mass="48217">MIIGIDDTDSRDGMCTTYLCSLLSEELERYGKITDDLLLIRLNPTVPYKTRGNAAVAIAIDTDAPDMVKKHVTERVRTLACLENDTTNPGIVFVSDEMSELSRNPLGLFFKKAVKEIITVNEAEELIRKLNLQSKGFKNRRGLIGALAACGAMLNSGWDHTYEYITYRKQEKWGSPRMVDSSSIFSADKKTYPMTWDNVDILNQQVVCVPRSPDPVLYGIRGSVQEEVIRCASMIRSEPFERSALYKTNQGTDMHIIQEDSISQMQDMHSYSLMCTVISVPETIQGGHVIFSVSDKHDHELKCAAYEPTKNFRELVRELIPGDVIRIYGSMINGTLNTEKLEIISMIQTYEYKNPACPVCHKSMESAGKGQGYRCRKCRTQAESKIQVEICRNIHPGLYEVPPCARRHLAKPLIRDKNSSLSLFPSR</sequence>
<feature type="domain" description="TiaS FLD" evidence="7">
    <location>
        <begin position="141"/>
        <end position="255"/>
    </location>
</feature>
<comment type="subcellular location">
    <subcellularLocation>
        <location evidence="6">Cytoplasm</location>
    </subcellularLocation>
</comment>
<dbReference type="GeneID" id="10821650"/>
<dbReference type="InterPro" id="IPR053870">
    <property type="entry name" value="TiaS-like_TCKD"/>
</dbReference>
<evidence type="ECO:0000256" key="5">
    <source>
        <dbReference type="ARBA" id="ARBA00022840"/>
    </source>
</evidence>
<evidence type="ECO:0000256" key="6">
    <source>
        <dbReference type="HAMAP-Rule" id="MF_01892"/>
    </source>
</evidence>
<dbReference type="HAMAP" id="MF_01892">
    <property type="entry name" value="tRNA_Ile2_agm2C_synt"/>
    <property type="match status" value="1"/>
</dbReference>
<dbReference type="InterPro" id="IPR013696">
    <property type="entry name" value="TiaS_FLD"/>
</dbReference>
<feature type="domain" description="TiaS C-terminal zinc ribbon" evidence="9">
    <location>
        <begin position="354"/>
        <end position="394"/>
    </location>
</feature>
<keyword evidence="3 6" id="KW-0819">tRNA processing</keyword>
<feature type="domain" description="TiaS-like TCKD" evidence="8">
    <location>
        <begin position="2"/>
        <end position="60"/>
    </location>
</feature>
<dbReference type="Gene3D" id="3.90.600.20">
    <property type="match status" value="1"/>
</dbReference>
<dbReference type="InterPro" id="IPR024913">
    <property type="entry name" value="tRNA_Ile2__agm2C_synt"/>
</dbReference>
<dbReference type="PANTHER" id="PTHR40705">
    <property type="entry name" value="TRNA(ILE2) 2-AGMATINYLCYTIDINE SYNTHETASE TIAS"/>
    <property type="match status" value="1"/>
</dbReference>
<dbReference type="Gene3D" id="3.30.70.2200">
    <property type="match status" value="1"/>
</dbReference>
<keyword evidence="2 6" id="KW-0436">Ligase</keyword>
<keyword evidence="4 6" id="KW-0547">Nucleotide-binding</keyword>
<gene>
    <name evidence="6" type="primary">tiaS</name>
    <name evidence="10" type="ordered locus">Mzhil_0058</name>
</gene>
<dbReference type="GO" id="GO:0005737">
    <property type="term" value="C:cytoplasm"/>
    <property type="evidence" value="ECO:0007669"/>
    <property type="project" value="UniProtKB-SubCell"/>
</dbReference>
<evidence type="ECO:0000313" key="10">
    <source>
        <dbReference type="EMBL" id="AEH59939.1"/>
    </source>
</evidence>
<protein>
    <recommendedName>
        <fullName evidence="6">tRNA(Ile2) 2-agmatinylcytidine synthetase TiaS</fullName>
        <shortName evidence="6">tRNA(Ile2)-agm2C synthetase</shortName>
        <ecNumber evidence="6">6.3.4.22</ecNumber>
    </recommendedName>
    <alternativeName>
        <fullName evidence="6">tRNA(Ile2) agmatidine synthetase</fullName>
    </alternativeName>
</protein>
<dbReference type="EC" id="6.3.4.22" evidence="6"/>
<comment type="catalytic activity">
    <reaction evidence="6">
        <text>cytidine(34) in tRNA(Ile2) + agmatine + ATP + H2O = 2-agmatinylcytidine(34) in tRNA(Ile2) + AMP + 2 phosphate + 2 H(+)</text>
        <dbReference type="Rhea" id="RHEA:43608"/>
        <dbReference type="Rhea" id="RHEA-COMP:10625"/>
        <dbReference type="Rhea" id="RHEA-COMP:10626"/>
        <dbReference type="ChEBI" id="CHEBI:15377"/>
        <dbReference type="ChEBI" id="CHEBI:15378"/>
        <dbReference type="ChEBI" id="CHEBI:30616"/>
        <dbReference type="ChEBI" id="CHEBI:43474"/>
        <dbReference type="ChEBI" id="CHEBI:58145"/>
        <dbReference type="ChEBI" id="CHEBI:82748"/>
        <dbReference type="ChEBI" id="CHEBI:83545"/>
        <dbReference type="ChEBI" id="CHEBI:456215"/>
        <dbReference type="EC" id="6.3.4.22"/>
    </reaction>
</comment>
<dbReference type="CDD" id="cd04482">
    <property type="entry name" value="RPA2_OBF_like"/>
    <property type="match status" value="1"/>
</dbReference>
<keyword evidence="11" id="KW-1185">Reference proteome</keyword>
<accession>F7XMS2</accession>
<dbReference type="Gene3D" id="2.40.50.1010">
    <property type="match status" value="1"/>
</dbReference>
<comment type="similarity">
    <text evidence="6">Belongs to the TiaS family.</text>
</comment>
<evidence type="ECO:0000256" key="2">
    <source>
        <dbReference type="ARBA" id="ARBA00022598"/>
    </source>
</evidence>
<name>F7XMS2_METZD</name>
<dbReference type="GO" id="GO:0005524">
    <property type="term" value="F:ATP binding"/>
    <property type="evidence" value="ECO:0007669"/>
    <property type="project" value="UniProtKB-KW"/>
</dbReference>
<evidence type="ECO:0000256" key="3">
    <source>
        <dbReference type="ARBA" id="ARBA00022694"/>
    </source>
</evidence>
<evidence type="ECO:0000259" key="8">
    <source>
        <dbReference type="Pfam" id="PF22641"/>
    </source>
</evidence>
<reference evidence="10 11" key="1">
    <citation type="submission" date="2010-07" db="EMBL/GenBank/DDBJ databases">
        <title>The complete genome of Methanosalsum zhilinae DSM 4017.</title>
        <authorList>
            <consortium name="US DOE Joint Genome Institute (JGI-PGF)"/>
            <person name="Lucas S."/>
            <person name="Copeland A."/>
            <person name="Lapidus A."/>
            <person name="Glavina del Rio T."/>
            <person name="Dalin E."/>
            <person name="Tice H."/>
            <person name="Bruce D."/>
            <person name="Goodwin L."/>
            <person name="Pitluck S."/>
            <person name="Kyrpides N."/>
            <person name="Mavromatis K."/>
            <person name="Ovchinnikova G."/>
            <person name="Daligault H."/>
            <person name="Detter J.C."/>
            <person name="Han C."/>
            <person name="Tapia R."/>
            <person name="Larimer F."/>
            <person name="Land M."/>
            <person name="Hauser L."/>
            <person name="Markowitz V."/>
            <person name="Cheng J.-F."/>
            <person name="Hugenholtz P."/>
            <person name="Woyke T."/>
            <person name="Wu D."/>
            <person name="Spring S."/>
            <person name="Schueler E."/>
            <person name="Brambilla E."/>
            <person name="Klenk H.-P."/>
            <person name="Eisen J.A."/>
        </authorList>
    </citation>
    <scope>NUCLEOTIDE SEQUENCE [LARGE SCALE GENOMIC DNA]</scope>
    <source>
        <strain evidence="11">DSM 4017 / NBRC 107636 / OCM 62 / WeN5</strain>
    </source>
</reference>
<evidence type="ECO:0000256" key="4">
    <source>
        <dbReference type="ARBA" id="ARBA00022741"/>
    </source>
</evidence>
<dbReference type="Pfam" id="PF22641">
    <property type="entry name" value="TiaS_TCKD"/>
    <property type="match status" value="1"/>
</dbReference>
<keyword evidence="1 6" id="KW-0963">Cytoplasm</keyword>
<dbReference type="OrthoDB" id="39189at2157"/>
<evidence type="ECO:0000256" key="1">
    <source>
        <dbReference type="ARBA" id="ARBA00022490"/>
    </source>
</evidence>
<dbReference type="Pfam" id="PF23783">
    <property type="entry name" value="Zn_ribbon_TiaS"/>
    <property type="match status" value="1"/>
</dbReference>
<dbReference type="STRING" id="679901.Mzhil_0058"/>
<keyword evidence="5 6" id="KW-0067">ATP-binding</keyword>
<evidence type="ECO:0000313" key="11">
    <source>
        <dbReference type="Proteomes" id="UP000006622"/>
    </source>
</evidence>
<dbReference type="GO" id="GO:0002101">
    <property type="term" value="P:tRNA wobble cytosine modification"/>
    <property type="evidence" value="ECO:0007669"/>
    <property type="project" value="UniProtKB-UniRule"/>
</dbReference>
<proteinExistence type="inferred from homology"/>
<dbReference type="RefSeq" id="WP_013897378.1">
    <property type="nucleotide sequence ID" value="NC_015676.1"/>
</dbReference>
<dbReference type="KEGG" id="mzh:Mzhil_0058"/>
<evidence type="ECO:0000259" key="7">
    <source>
        <dbReference type="Pfam" id="PF08489"/>
    </source>
</evidence>